<protein>
    <submittedName>
        <fullName evidence="3">Uncharacterized protein</fullName>
    </submittedName>
</protein>
<comment type="similarity">
    <text evidence="1">Belongs to the TMA16 family.</text>
</comment>
<evidence type="ECO:0000256" key="1">
    <source>
        <dbReference type="ARBA" id="ARBA00034127"/>
    </source>
</evidence>
<accession>A0A8H7D057</accession>
<feature type="compositionally biased region" description="Basic and acidic residues" evidence="2">
    <location>
        <begin position="15"/>
        <end position="27"/>
    </location>
</feature>
<dbReference type="EMBL" id="JACAZI010000007">
    <property type="protein sequence ID" value="KAF7356665.1"/>
    <property type="molecule type" value="Genomic_DNA"/>
</dbReference>
<dbReference type="PANTHER" id="PTHR13349:SF2">
    <property type="entry name" value="TRANSLATION MACHINERY-ASSOCIATED PROTEIN 16"/>
    <property type="match status" value="1"/>
</dbReference>
<dbReference type="AlphaFoldDB" id="A0A8H7D057"/>
<keyword evidence="4" id="KW-1185">Reference proteome</keyword>
<sequence>MPPKTKAPQKGGKPPKKEKVFHPDSRKAGQLARKALRKGKLGNLRTKRSHKASSMLELYTFFHAALPPPAVPESDVDPGADPTEALTLPELHALARAWVARNDGVLAEEQAARRKGRPKSAREVRIEELRLREQGDLSHRHGCVRRPLFCSIFHSTLSSICIEIPDLTDPVTLARFRKWDVKSLGYAHLLRFVRISSALPDTIVLARADSGRGGRGG</sequence>
<reference evidence="3" key="1">
    <citation type="submission" date="2020-05" db="EMBL/GenBank/DDBJ databases">
        <title>Mycena genomes resolve the evolution of fungal bioluminescence.</title>
        <authorList>
            <person name="Tsai I.J."/>
        </authorList>
    </citation>
    <scope>NUCLEOTIDE SEQUENCE</scope>
    <source>
        <strain evidence="3">CCC161011</strain>
    </source>
</reference>
<dbReference type="OrthoDB" id="270284at2759"/>
<dbReference type="GO" id="GO:0005634">
    <property type="term" value="C:nucleus"/>
    <property type="evidence" value="ECO:0007669"/>
    <property type="project" value="TreeGrafter"/>
</dbReference>
<dbReference type="PANTHER" id="PTHR13349">
    <property type="entry name" value="TRANSLATION MACHINERY-ASSOCIATED PROTEIN 16"/>
    <property type="match status" value="1"/>
</dbReference>
<dbReference type="InterPro" id="IPR038356">
    <property type="entry name" value="Tma16_sf"/>
</dbReference>
<comment type="caution">
    <text evidence="3">The sequence shown here is derived from an EMBL/GenBank/DDBJ whole genome shotgun (WGS) entry which is preliminary data.</text>
</comment>
<evidence type="ECO:0000313" key="4">
    <source>
        <dbReference type="Proteomes" id="UP000620124"/>
    </source>
</evidence>
<dbReference type="InterPro" id="IPR021346">
    <property type="entry name" value="Tma16"/>
</dbReference>
<dbReference type="Pfam" id="PF11176">
    <property type="entry name" value="Tma16"/>
    <property type="match status" value="1"/>
</dbReference>
<dbReference type="Gene3D" id="1.20.1440.170">
    <property type="entry name" value="Translation machinery-associated protein 16-like"/>
    <property type="match status" value="1"/>
</dbReference>
<proteinExistence type="inferred from homology"/>
<name>A0A8H7D057_9AGAR</name>
<organism evidence="3 4">
    <name type="scientific">Mycena venus</name>
    <dbReference type="NCBI Taxonomy" id="2733690"/>
    <lineage>
        <taxon>Eukaryota</taxon>
        <taxon>Fungi</taxon>
        <taxon>Dikarya</taxon>
        <taxon>Basidiomycota</taxon>
        <taxon>Agaricomycotina</taxon>
        <taxon>Agaricomycetes</taxon>
        <taxon>Agaricomycetidae</taxon>
        <taxon>Agaricales</taxon>
        <taxon>Marasmiineae</taxon>
        <taxon>Mycenaceae</taxon>
        <taxon>Mycena</taxon>
    </lineage>
</organism>
<feature type="region of interest" description="Disordered" evidence="2">
    <location>
        <begin position="1"/>
        <end position="41"/>
    </location>
</feature>
<evidence type="ECO:0000313" key="3">
    <source>
        <dbReference type="EMBL" id="KAF7356665.1"/>
    </source>
</evidence>
<evidence type="ECO:0000256" key="2">
    <source>
        <dbReference type="SAM" id="MobiDB-lite"/>
    </source>
</evidence>
<feature type="compositionally biased region" description="Low complexity" evidence="2">
    <location>
        <begin position="1"/>
        <end position="12"/>
    </location>
</feature>
<gene>
    <name evidence="3" type="ORF">MVEN_01001000</name>
</gene>
<dbReference type="Proteomes" id="UP000620124">
    <property type="component" value="Unassembled WGS sequence"/>
</dbReference>